<sequence length="129" mass="13910">MQSPFEQYDLPPNWTPGRVENGLVEFVHAERSLAVQIRLVELGSQIADAPDQRMWVMSCDPGGAATPSDTFICSLTTWQAAAAALVSCMEQFDTVIEYAGGATGEELDVDAVLGELTVRDSLGGKFDRA</sequence>
<evidence type="ECO:0000313" key="2">
    <source>
        <dbReference type="Proteomes" id="UP001596547"/>
    </source>
</evidence>
<comment type="caution">
    <text evidence="1">The sequence shown here is derived from an EMBL/GenBank/DDBJ whole genome shotgun (WGS) entry which is preliminary data.</text>
</comment>
<reference evidence="1 2" key="1">
    <citation type="journal article" date="2019" name="Int. J. Syst. Evol. Microbiol.">
        <title>The Global Catalogue of Microorganisms (GCM) 10K type strain sequencing project: providing services to taxonomists for standard genome sequencing and annotation.</title>
        <authorList>
            <consortium name="The Broad Institute Genomics Platform"/>
            <consortium name="The Broad Institute Genome Sequencing Center for Infectious Disease"/>
            <person name="Wu L."/>
            <person name="Ma J."/>
        </authorList>
    </citation>
    <scope>NUCLEOTIDE SEQUENCE [LARGE SCALE GENOMIC DNA]</scope>
    <source>
        <strain evidence="1 2">PSR21</strain>
    </source>
</reference>
<evidence type="ECO:0000313" key="1">
    <source>
        <dbReference type="EMBL" id="MFC7318438.1"/>
    </source>
</evidence>
<dbReference type="EMBL" id="JBHTBF010000003">
    <property type="protein sequence ID" value="MFC7318438.1"/>
    <property type="molecule type" value="Genomic_DNA"/>
</dbReference>
<gene>
    <name evidence="1" type="ORF">ACFQPE_16790</name>
</gene>
<keyword evidence="2" id="KW-1185">Reference proteome</keyword>
<organism evidence="1 2">
    <name type="scientific">Halomarina halobia</name>
    <dbReference type="NCBI Taxonomy" id="3033386"/>
    <lineage>
        <taxon>Archaea</taxon>
        <taxon>Methanobacteriati</taxon>
        <taxon>Methanobacteriota</taxon>
        <taxon>Stenosarchaea group</taxon>
        <taxon>Halobacteria</taxon>
        <taxon>Halobacteriales</taxon>
        <taxon>Natronomonadaceae</taxon>
        <taxon>Halomarina</taxon>
    </lineage>
</organism>
<dbReference type="AlphaFoldDB" id="A0ABD6AD16"/>
<accession>A0ABD6AD16</accession>
<dbReference type="GeneID" id="79317382"/>
<proteinExistence type="predicted"/>
<dbReference type="Proteomes" id="UP001596547">
    <property type="component" value="Unassembled WGS sequence"/>
</dbReference>
<dbReference type="RefSeq" id="WP_276306718.1">
    <property type="nucleotide sequence ID" value="NZ_CP119993.1"/>
</dbReference>
<protein>
    <submittedName>
        <fullName evidence="1">Uncharacterized protein</fullName>
    </submittedName>
</protein>
<name>A0ABD6AD16_9EURY</name>